<feature type="region of interest" description="Disordered" evidence="1">
    <location>
        <begin position="43"/>
        <end position="75"/>
    </location>
</feature>
<dbReference type="WBParaSite" id="maker-uti_cns_0048702-snap-gene-0.9-mRNA-1">
    <property type="protein sequence ID" value="maker-uti_cns_0048702-snap-gene-0.9-mRNA-1"/>
    <property type="gene ID" value="maker-uti_cns_0048702-snap-gene-0.9"/>
</dbReference>
<evidence type="ECO:0000313" key="2">
    <source>
        <dbReference type="Proteomes" id="UP000095280"/>
    </source>
</evidence>
<evidence type="ECO:0000313" key="3">
    <source>
        <dbReference type="WBParaSite" id="maker-uti_cns_0048702-snap-gene-0.9-mRNA-1"/>
    </source>
</evidence>
<dbReference type="AlphaFoldDB" id="A0A1I8JL11"/>
<keyword evidence="2" id="KW-1185">Reference proteome</keyword>
<accession>A0A1I8JL11</accession>
<sequence>CVYLSCGTGRPSCPYATSSAGTSSGATLDSYSRTRHADCRALPPAAPAAAAGPATGSAINLPGRPAAKSAAAQNAEVERICGQNPEFHILFNRALSDPEKGPRLKAAVTRYQECSLGVENSHF</sequence>
<dbReference type="Proteomes" id="UP000095280">
    <property type="component" value="Unplaced"/>
</dbReference>
<feature type="compositionally biased region" description="Low complexity" evidence="1">
    <location>
        <begin position="43"/>
        <end position="54"/>
    </location>
</feature>
<organism evidence="2 3">
    <name type="scientific">Macrostomum lignano</name>
    <dbReference type="NCBI Taxonomy" id="282301"/>
    <lineage>
        <taxon>Eukaryota</taxon>
        <taxon>Metazoa</taxon>
        <taxon>Spiralia</taxon>
        <taxon>Lophotrochozoa</taxon>
        <taxon>Platyhelminthes</taxon>
        <taxon>Rhabditophora</taxon>
        <taxon>Macrostomorpha</taxon>
        <taxon>Macrostomida</taxon>
        <taxon>Macrostomidae</taxon>
        <taxon>Macrostomum</taxon>
    </lineage>
</organism>
<reference evidence="3" key="1">
    <citation type="submission" date="2016-11" db="UniProtKB">
        <authorList>
            <consortium name="WormBaseParasite"/>
        </authorList>
    </citation>
    <scope>IDENTIFICATION</scope>
</reference>
<name>A0A1I8JL11_9PLAT</name>
<proteinExistence type="predicted"/>
<protein>
    <submittedName>
        <fullName evidence="3">RGS domain-containing protein</fullName>
    </submittedName>
</protein>
<evidence type="ECO:0000256" key="1">
    <source>
        <dbReference type="SAM" id="MobiDB-lite"/>
    </source>
</evidence>